<evidence type="ECO:0000259" key="11">
    <source>
        <dbReference type="PROSITE" id="PS50937"/>
    </source>
</evidence>
<keyword evidence="5" id="KW-0476">Mercury</keyword>
<evidence type="ECO:0000256" key="5">
    <source>
        <dbReference type="ARBA" id="ARBA00022914"/>
    </source>
</evidence>
<evidence type="ECO:0000256" key="10">
    <source>
        <dbReference type="ARBA" id="ARBA00024874"/>
    </source>
</evidence>
<feature type="domain" description="HTH merR-type" evidence="11">
    <location>
        <begin position="1"/>
        <end position="71"/>
    </location>
</feature>
<dbReference type="Proteomes" id="UP000188184">
    <property type="component" value="Chromosome"/>
</dbReference>
<dbReference type="InterPro" id="IPR011794">
    <property type="entry name" value="MerR"/>
</dbReference>
<evidence type="ECO:0000256" key="3">
    <source>
        <dbReference type="ARBA" id="ARBA00022491"/>
    </source>
</evidence>
<evidence type="ECO:0000256" key="9">
    <source>
        <dbReference type="ARBA" id="ARBA00023163"/>
    </source>
</evidence>
<keyword evidence="2" id="KW-0475">Mercuric resistance</keyword>
<keyword evidence="6" id="KW-0805">Transcription regulation</keyword>
<dbReference type="RefSeq" id="WP_077590951.1">
    <property type="nucleotide sequence ID" value="NZ_CP019640.1"/>
</dbReference>
<dbReference type="GO" id="GO:0003677">
    <property type="term" value="F:DNA binding"/>
    <property type="evidence" value="ECO:0007669"/>
    <property type="project" value="UniProtKB-KW"/>
</dbReference>
<dbReference type="KEGG" id="pmar:B0X71_08865"/>
<dbReference type="PRINTS" id="PR00040">
    <property type="entry name" value="HTHMERR"/>
</dbReference>
<dbReference type="Gene3D" id="1.10.1660.10">
    <property type="match status" value="1"/>
</dbReference>
<dbReference type="GO" id="GO:0045340">
    <property type="term" value="F:mercury ion binding"/>
    <property type="evidence" value="ECO:0007669"/>
    <property type="project" value="InterPro"/>
</dbReference>
<keyword evidence="3" id="KW-0678">Repressor</keyword>
<sequence>MRYKIGELADTCGINRETIRYYERKNLLQQPEKNDSGYRIYSEQTVKRIGFIKRLQELGFSLSEIHRLLGVVDKDAVRCADMYEFVAEKEEEVQKRIADLQRVAFILNDLKQRCPDEKELHACPVIDSLMVGEEKTIRG</sequence>
<dbReference type="InterPro" id="IPR000551">
    <property type="entry name" value="MerR-type_HTH_dom"/>
</dbReference>
<evidence type="ECO:0000256" key="2">
    <source>
        <dbReference type="ARBA" id="ARBA00022466"/>
    </source>
</evidence>
<evidence type="ECO:0000256" key="6">
    <source>
        <dbReference type="ARBA" id="ARBA00023015"/>
    </source>
</evidence>
<dbReference type="GO" id="GO:0003700">
    <property type="term" value="F:DNA-binding transcription factor activity"/>
    <property type="evidence" value="ECO:0007669"/>
    <property type="project" value="InterPro"/>
</dbReference>
<evidence type="ECO:0000313" key="12">
    <source>
        <dbReference type="EMBL" id="AQQ55062.1"/>
    </source>
</evidence>
<reference evidence="12 13" key="1">
    <citation type="submission" date="2017-02" db="EMBL/GenBank/DDBJ databases">
        <title>The complete genomic sequence of a novel cold adapted crude oil-degrading bacterium Planococcus qaidamina Y42.</title>
        <authorList>
            <person name="Yang R."/>
        </authorList>
    </citation>
    <scope>NUCLEOTIDE SEQUENCE [LARGE SCALE GENOMIC DNA]</scope>
    <source>
        <strain evidence="12 13">Y42</strain>
    </source>
</reference>
<organism evidence="12 13">
    <name type="scientific">Planococcus lenghuensis</name>
    <dbReference type="NCBI Taxonomy" id="2213202"/>
    <lineage>
        <taxon>Bacteria</taxon>
        <taxon>Bacillati</taxon>
        <taxon>Bacillota</taxon>
        <taxon>Bacilli</taxon>
        <taxon>Bacillales</taxon>
        <taxon>Caryophanaceae</taxon>
        <taxon>Planococcus</taxon>
    </lineage>
</organism>
<keyword evidence="7" id="KW-0238">DNA-binding</keyword>
<accession>A0A1Q2L584</accession>
<keyword evidence="9" id="KW-0804">Transcription</keyword>
<dbReference type="NCBIfam" id="TIGR02051">
    <property type="entry name" value="MerR"/>
    <property type="match status" value="1"/>
</dbReference>
<evidence type="ECO:0000256" key="8">
    <source>
        <dbReference type="ARBA" id="ARBA00023159"/>
    </source>
</evidence>
<evidence type="ECO:0000256" key="4">
    <source>
        <dbReference type="ARBA" id="ARBA00022723"/>
    </source>
</evidence>
<dbReference type="SUPFAM" id="SSF46955">
    <property type="entry name" value="Putative DNA-binding domain"/>
    <property type="match status" value="1"/>
</dbReference>
<dbReference type="SMART" id="SM00422">
    <property type="entry name" value="HTH_MERR"/>
    <property type="match status" value="1"/>
</dbReference>
<keyword evidence="13" id="KW-1185">Reference proteome</keyword>
<evidence type="ECO:0000256" key="7">
    <source>
        <dbReference type="ARBA" id="ARBA00023125"/>
    </source>
</evidence>
<dbReference type="Pfam" id="PF13411">
    <property type="entry name" value="MerR_1"/>
    <property type="match status" value="1"/>
</dbReference>
<dbReference type="AlphaFoldDB" id="A0A1Q2L584"/>
<dbReference type="PANTHER" id="PTHR30204">
    <property type="entry name" value="REDOX-CYCLING DRUG-SENSING TRANSCRIPTIONAL ACTIVATOR SOXR"/>
    <property type="match status" value="1"/>
</dbReference>
<name>A0A1Q2L584_9BACL</name>
<keyword evidence="4" id="KW-0479">Metal-binding</keyword>
<dbReference type="EMBL" id="CP019640">
    <property type="protein sequence ID" value="AQQ55062.1"/>
    <property type="molecule type" value="Genomic_DNA"/>
</dbReference>
<evidence type="ECO:0000313" key="13">
    <source>
        <dbReference type="Proteomes" id="UP000188184"/>
    </source>
</evidence>
<dbReference type="PROSITE" id="PS00552">
    <property type="entry name" value="HTH_MERR_1"/>
    <property type="match status" value="1"/>
</dbReference>
<protein>
    <recommendedName>
        <fullName evidence="1">Mercuric resistance operon regulatory protein</fullName>
    </recommendedName>
</protein>
<evidence type="ECO:0000256" key="1">
    <source>
        <dbReference type="ARBA" id="ARBA00017146"/>
    </source>
</evidence>
<comment type="function">
    <text evidence="10">Mediates the mercuric-dependent induction of mercury resistance operon. In the absence of mercury MerR represses transcription by binding tightly to the mer operator region; when mercury is present the dimeric complex binds a single ion and becomes a potent transcriptional activator, while remaining bound to the mer site.</text>
</comment>
<dbReference type="InterPro" id="IPR009061">
    <property type="entry name" value="DNA-bd_dom_put_sf"/>
</dbReference>
<keyword evidence="8" id="KW-0010">Activator</keyword>
<dbReference type="OrthoDB" id="9791488at2"/>
<dbReference type="PROSITE" id="PS50937">
    <property type="entry name" value="HTH_MERR_2"/>
    <property type="match status" value="1"/>
</dbReference>
<dbReference type="PANTHER" id="PTHR30204:SF69">
    <property type="entry name" value="MERR-FAMILY TRANSCRIPTIONAL REGULATOR"/>
    <property type="match status" value="1"/>
</dbReference>
<dbReference type="InterPro" id="IPR047057">
    <property type="entry name" value="MerR_fam"/>
</dbReference>
<dbReference type="GO" id="GO:0046689">
    <property type="term" value="P:response to mercury ion"/>
    <property type="evidence" value="ECO:0007669"/>
    <property type="project" value="UniProtKB-KW"/>
</dbReference>
<gene>
    <name evidence="12" type="ORF">B0X71_08865</name>
</gene>
<proteinExistence type="predicted"/>